<name>A0A8T1MVM2_CLOSI</name>
<keyword evidence="3" id="KW-1185">Reference proteome</keyword>
<organism evidence="2 3">
    <name type="scientific">Clonorchis sinensis</name>
    <name type="common">Chinese liver fluke</name>
    <dbReference type="NCBI Taxonomy" id="79923"/>
    <lineage>
        <taxon>Eukaryota</taxon>
        <taxon>Metazoa</taxon>
        <taxon>Spiralia</taxon>
        <taxon>Lophotrochozoa</taxon>
        <taxon>Platyhelminthes</taxon>
        <taxon>Trematoda</taxon>
        <taxon>Digenea</taxon>
        <taxon>Opisthorchiida</taxon>
        <taxon>Opisthorchiata</taxon>
        <taxon>Opisthorchiidae</taxon>
        <taxon>Clonorchis</taxon>
    </lineage>
</organism>
<dbReference type="EMBL" id="NIRI02000013">
    <property type="protein sequence ID" value="KAG5452958.1"/>
    <property type="molecule type" value="Genomic_DNA"/>
</dbReference>
<feature type="region of interest" description="Disordered" evidence="1">
    <location>
        <begin position="1"/>
        <end position="97"/>
    </location>
</feature>
<proteinExistence type="predicted"/>
<reference evidence="2 3" key="2">
    <citation type="journal article" date="2021" name="Genomics">
        <title>High-quality reference genome for Clonorchis sinensis.</title>
        <authorList>
            <person name="Young N.D."/>
            <person name="Stroehlein A.J."/>
            <person name="Kinkar L."/>
            <person name="Wang T."/>
            <person name="Sohn W.M."/>
            <person name="Chang B.C.H."/>
            <person name="Kaur P."/>
            <person name="Weisz D."/>
            <person name="Dudchenko O."/>
            <person name="Aiden E.L."/>
            <person name="Korhonen P.K."/>
            <person name="Gasser R.B."/>
        </authorList>
    </citation>
    <scope>NUCLEOTIDE SEQUENCE [LARGE SCALE GENOMIC DNA]</scope>
    <source>
        <strain evidence="2">Cs-k2</strain>
    </source>
</reference>
<feature type="compositionally biased region" description="Basic and acidic residues" evidence="1">
    <location>
        <begin position="85"/>
        <end position="97"/>
    </location>
</feature>
<reference evidence="2 3" key="1">
    <citation type="journal article" date="2018" name="Biotechnol. Adv.">
        <title>Improved genomic resources and new bioinformatic workflow for the carcinogenic parasite Clonorchis sinensis: Biotechnological implications.</title>
        <authorList>
            <person name="Wang D."/>
            <person name="Korhonen P.K."/>
            <person name="Gasser R.B."/>
            <person name="Young N.D."/>
        </authorList>
    </citation>
    <scope>NUCLEOTIDE SEQUENCE [LARGE SCALE GENOMIC DNA]</scope>
    <source>
        <strain evidence="2">Cs-k2</strain>
    </source>
</reference>
<dbReference type="Proteomes" id="UP000286415">
    <property type="component" value="Unassembled WGS sequence"/>
</dbReference>
<dbReference type="AlphaFoldDB" id="A0A8T1MVM2"/>
<comment type="caution">
    <text evidence="2">The sequence shown here is derived from an EMBL/GenBank/DDBJ whole genome shotgun (WGS) entry which is preliminary data.</text>
</comment>
<evidence type="ECO:0000313" key="3">
    <source>
        <dbReference type="Proteomes" id="UP000286415"/>
    </source>
</evidence>
<accession>A0A8T1MVM2</accession>
<protein>
    <submittedName>
        <fullName evidence="2">Uncharacterized protein</fullName>
    </submittedName>
</protein>
<evidence type="ECO:0000256" key="1">
    <source>
        <dbReference type="SAM" id="MobiDB-lite"/>
    </source>
</evidence>
<evidence type="ECO:0000313" key="2">
    <source>
        <dbReference type="EMBL" id="KAG5452958.1"/>
    </source>
</evidence>
<gene>
    <name evidence="2" type="ORF">CSKR_110846</name>
</gene>
<feature type="non-terminal residue" evidence="2">
    <location>
        <position position="1"/>
    </location>
</feature>
<sequence>WIVEDQKTHSGRHPGRNFSSNHTVDLETSAAGPRGRETVPNWTASPGPENLPESLEPPKLDKIITPKPHIYHPPIPEVGVARTPEPLREPVKIGEES</sequence>